<keyword evidence="3" id="KW-1185">Reference proteome</keyword>
<feature type="chain" id="PRO_5046161714" evidence="1">
    <location>
        <begin position="24"/>
        <end position="280"/>
    </location>
</feature>
<comment type="caution">
    <text evidence="2">The sequence shown here is derived from an EMBL/GenBank/DDBJ whole genome shotgun (WGS) entry which is preliminary data.</text>
</comment>
<keyword evidence="1" id="KW-0732">Signal</keyword>
<evidence type="ECO:0000256" key="1">
    <source>
        <dbReference type="SAM" id="SignalP"/>
    </source>
</evidence>
<evidence type="ECO:0000313" key="2">
    <source>
        <dbReference type="EMBL" id="MEZ8209299.1"/>
    </source>
</evidence>
<name>A0ABV4MIA8_9VIBR</name>
<organism evidence="2 3">
    <name type="scientific">Vibrio bivalvicida</name>
    <dbReference type="NCBI Taxonomy" id="1276888"/>
    <lineage>
        <taxon>Bacteria</taxon>
        <taxon>Pseudomonadati</taxon>
        <taxon>Pseudomonadota</taxon>
        <taxon>Gammaproteobacteria</taxon>
        <taxon>Vibrionales</taxon>
        <taxon>Vibrionaceae</taxon>
        <taxon>Vibrio</taxon>
        <taxon>Vibrio oreintalis group</taxon>
    </lineage>
</organism>
<dbReference type="RefSeq" id="WP_371718958.1">
    <property type="nucleotide sequence ID" value="NZ_JBGOOF010000015.1"/>
</dbReference>
<feature type="signal peptide" evidence="1">
    <location>
        <begin position="1"/>
        <end position="23"/>
    </location>
</feature>
<proteinExistence type="predicted"/>
<gene>
    <name evidence="2" type="ORF">ACED39_10960</name>
</gene>
<dbReference type="EMBL" id="JBGOOS010000013">
    <property type="protein sequence ID" value="MEZ8209299.1"/>
    <property type="molecule type" value="Genomic_DNA"/>
</dbReference>
<dbReference type="InterPro" id="IPR021290">
    <property type="entry name" value="DUF2861"/>
</dbReference>
<reference evidence="2 3" key="1">
    <citation type="submission" date="2024-06" db="EMBL/GenBank/DDBJ databases">
        <authorList>
            <person name="Steensen K."/>
            <person name="Seneca J."/>
            <person name="Bartlau N."/>
            <person name="Yu A.X."/>
            <person name="Polz M.F."/>
        </authorList>
    </citation>
    <scope>NUCLEOTIDE SEQUENCE [LARGE SCALE GENOMIC DNA]</scope>
    <source>
        <strain evidence="2 3">1F146</strain>
    </source>
</reference>
<protein>
    <submittedName>
        <fullName evidence="2">DUF2861 family protein</fullName>
    </submittedName>
</protein>
<sequence length="280" mass="31537">MKCLRLRTSALLLVLLSPLGSSANDASWFRDTLLQNTLDALMNGQPQQAWQELILSLSQNTIQPKHWQPVKEAILAQSKCGHSLFVDPNNGNPLFTLSVISRSGFSSSGYQIKLSTEQVGHSGNFELLSPQGNTVLSNTVEPDKQYQEWETSELINRPAAGVYFLKFNHNETPIIISTYDSSHWISRKGQSPTHLLTQLPKLNNSCALPIVALQWFDSNYHQVGSRKPLKETDQRVELGQLNPPPKAQYLSASALIYEYQPRVKVEYIHRVSLPFPNRDK</sequence>
<evidence type="ECO:0000313" key="3">
    <source>
        <dbReference type="Proteomes" id="UP001569151"/>
    </source>
</evidence>
<dbReference type="Proteomes" id="UP001569151">
    <property type="component" value="Unassembled WGS sequence"/>
</dbReference>
<accession>A0ABV4MIA8</accession>
<dbReference type="Pfam" id="PF11060">
    <property type="entry name" value="DUF2861"/>
    <property type="match status" value="1"/>
</dbReference>